<feature type="signal peptide" evidence="1">
    <location>
        <begin position="1"/>
        <end position="20"/>
    </location>
</feature>
<gene>
    <name evidence="2" type="ORF">DARMORV10_A01P36180.1</name>
</gene>
<keyword evidence="1" id="KW-0732">Signal</keyword>
<dbReference type="Proteomes" id="UP001295469">
    <property type="component" value="Chromosome A01"/>
</dbReference>
<name>A0A816Y1L4_BRANA</name>
<dbReference type="AlphaFoldDB" id="A0A816Y1L4"/>
<organism evidence="2">
    <name type="scientific">Brassica napus</name>
    <name type="common">Rape</name>
    <dbReference type="NCBI Taxonomy" id="3708"/>
    <lineage>
        <taxon>Eukaryota</taxon>
        <taxon>Viridiplantae</taxon>
        <taxon>Streptophyta</taxon>
        <taxon>Embryophyta</taxon>
        <taxon>Tracheophyta</taxon>
        <taxon>Spermatophyta</taxon>
        <taxon>Magnoliopsida</taxon>
        <taxon>eudicotyledons</taxon>
        <taxon>Gunneridae</taxon>
        <taxon>Pentapetalae</taxon>
        <taxon>rosids</taxon>
        <taxon>malvids</taxon>
        <taxon>Brassicales</taxon>
        <taxon>Brassicaceae</taxon>
        <taxon>Brassiceae</taxon>
        <taxon>Brassica</taxon>
    </lineage>
</organism>
<sequence>MLLLLTTVAILVHKFELVIDENPDVVDVMVDLMKKQDKDEDSFKLTTYHFK</sequence>
<accession>A0A816Y1L4</accession>
<proteinExistence type="predicted"/>
<evidence type="ECO:0000256" key="1">
    <source>
        <dbReference type="SAM" id="SignalP"/>
    </source>
</evidence>
<reference evidence="2" key="1">
    <citation type="submission" date="2021-01" db="EMBL/GenBank/DDBJ databases">
        <authorList>
            <consortium name="Genoscope - CEA"/>
            <person name="William W."/>
        </authorList>
    </citation>
    <scope>NUCLEOTIDE SEQUENCE</scope>
</reference>
<evidence type="ECO:0000313" key="2">
    <source>
        <dbReference type="EMBL" id="CAF2154255.1"/>
    </source>
</evidence>
<protein>
    <submittedName>
        <fullName evidence="2">(rape) hypothetical protein</fullName>
    </submittedName>
</protein>
<feature type="chain" id="PRO_5032569942" evidence="1">
    <location>
        <begin position="21"/>
        <end position="51"/>
    </location>
</feature>
<dbReference type="EMBL" id="HG994355">
    <property type="protein sequence ID" value="CAF2154255.1"/>
    <property type="molecule type" value="Genomic_DNA"/>
</dbReference>